<dbReference type="Gene3D" id="1.25.40.420">
    <property type="match status" value="1"/>
</dbReference>
<dbReference type="InterPro" id="IPR011333">
    <property type="entry name" value="SKP1/BTB/POZ_sf"/>
</dbReference>
<dbReference type="Pfam" id="PF24570">
    <property type="entry name" value="BACK_BPM_SPOP"/>
    <property type="match status" value="1"/>
</dbReference>
<dbReference type="GO" id="GO:0016567">
    <property type="term" value="P:protein ubiquitination"/>
    <property type="evidence" value="ECO:0007669"/>
    <property type="project" value="InterPro"/>
</dbReference>
<name>A0A0Q3EXR0_BRADI</name>
<comment type="pathway">
    <text evidence="1">Protein modification; protein ubiquitination.</text>
</comment>
<dbReference type="EMBL" id="CM000883">
    <property type="protein sequence ID" value="KQJ92191.2"/>
    <property type="molecule type" value="Genomic_DNA"/>
</dbReference>
<feature type="domain" description="BTB" evidence="4">
    <location>
        <begin position="90"/>
        <end position="166"/>
    </location>
</feature>
<dbReference type="PANTHER" id="PTHR26379:SF492">
    <property type="entry name" value="BTB DOMAIN-CONTAINING PROTEIN"/>
    <property type="match status" value="1"/>
</dbReference>
<dbReference type="OrthoDB" id="636773at2759"/>
<dbReference type="SMART" id="SM00225">
    <property type="entry name" value="BTB"/>
    <property type="match status" value="1"/>
</dbReference>
<evidence type="ECO:0000256" key="1">
    <source>
        <dbReference type="ARBA" id="ARBA00004906"/>
    </source>
</evidence>
<dbReference type="InterPro" id="IPR056423">
    <property type="entry name" value="BACK_BPM_SPOP"/>
</dbReference>
<evidence type="ECO:0000313" key="5">
    <source>
        <dbReference type="EMBL" id="KQJ92191.2"/>
    </source>
</evidence>
<dbReference type="PANTHER" id="PTHR26379">
    <property type="entry name" value="BTB/POZ AND MATH DOMAIN-CONTAINING PROTEIN 1"/>
    <property type="match status" value="1"/>
</dbReference>
<evidence type="ECO:0000313" key="7">
    <source>
        <dbReference type="Proteomes" id="UP000008810"/>
    </source>
</evidence>
<dbReference type="AlphaFoldDB" id="A0A0Q3EXR0"/>
<proteinExistence type="inferred from homology"/>
<dbReference type="InterPro" id="IPR045005">
    <property type="entry name" value="BPM1-6"/>
</dbReference>
<dbReference type="InterPro" id="IPR000210">
    <property type="entry name" value="BTB/POZ_dom"/>
</dbReference>
<comment type="similarity">
    <text evidence="2">Belongs to the Tdpoz family.</text>
</comment>
<reference evidence="6" key="3">
    <citation type="submission" date="2018-08" db="UniProtKB">
        <authorList>
            <consortium name="EnsemblPlants"/>
        </authorList>
    </citation>
    <scope>IDENTIFICATION</scope>
    <source>
        <strain evidence="6">cv. Bd21</strain>
    </source>
</reference>
<reference evidence="5 6" key="1">
    <citation type="journal article" date="2010" name="Nature">
        <title>Genome sequencing and analysis of the model grass Brachypodium distachyon.</title>
        <authorList>
            <consortium name="International Brachypodium Initiative"/>
        </authorList>
    </citation>
    <scope>NUCLEOTIDE SEQUENCE [LARGE SCALE GENOMIC DNA]</scope>
    <source>
        <strain evidence="5 6">Bd21</strain>
    </source>
</reference>
<dbReference type="Proteomes" id="UP000008810">
    <property type="component" value="Chromosome 4"/>
</dbReference>
<sequence length="245" mass="26811">MEQGRISDGKGTGEEWREGADQRCAEGDEAEGKNHSIPVCSANQPKFKKADLEGSPHLREDSFSIRCAVTVVKISSKRSRGGKFVDVPQSNLHLHLGGLLKSRDGACRSILEAWSPVFKAKLSSSDTKETTVIGGSHSVVEVRDMEPNVFKSLLHFIYTDMVLVLPEMARRKKKGEPRGDVLMAGHLLAKADSLALAKRHGCQGLKEACFEFPASPPNLEAMVATKNKLSLPQEHKNFISLDLPP</sequence>
<dbReference type="Gene3D" id="3.30.710.10">
    <property type="entry name" value="Potassium Channel Kv1.1, Chain A"/>
    <property type="match status" value="1"/>
</dbReference>
<evidence type="ECO:0000256" key="2">
    <source>
        <dbReference type="ARBA" id="ARBA00010846"/>
    </source>
</evidence>
<evidence type="ECO:0000313" key="6">
    <source>
        <dbReference type="EnsemblPlants" id="KQJ92191"/>
    </source>
</evidence>
<reference evidence="5" key="2">
    <citation type="submission" date="2017-06" db="EMBL/GenBank/DDBJ databases">
        <title>WGS assembly of Brachypodium distachyon.</title>
        <authorList>
            <consortium name="The International Brachypodium Initiative"/>
            <person name="Lucas S."/>
            <person name="Harmon-Smith M."/>
            <person name="Lail K."/>
            <person name="Tice H."/>
            <person name="Grimwood J."/>
            <person name="Bruce D."/>
            <person name="Barry K."/>
            <person name="Shu S."/>
            <person name="Lindquist E."/>
            <person name="Wang M."/>
            <person name="Pitluck S."/>
            <person name="Vogel J.P."/>
            <person name="Garvin D.F."/>
            <person name="Mockler T.C."/>
            <person name="Schmutz J."/>
            <person name="Rokhsar D."/>
            <person name="Bevan M.W."/>
        </authorList>
    </citation>
    <scope>NUCLEOTIDE SEQUENCE</scope>
    <source>
        <strain evidence="5">Bd21</strain>
    </source>
</reference>
<dbReference type="InParanoid" id="A0A0Q3EXR0"/>
<evidence type="ECO:0000256" key="3">
    <source>
        <dbReference type="SAM" id="MobiDB-lite"/>
    </source>
</evidence>
<dbReference type="Gramene" id="KQJ92191">
    <property type="protein sequence ID" value="KQJ92191"/>
    <property type="gene ID" value="BRADI_4g42433v3"/>
</dbReference>
<dbReference type="SUPFAM" id="SSF54695">
    <property type="entry name" value="POZ domain"/>
    <property type="match status" value="1"/>
</dbReference>
<dbReference type="EnsemblPlants" id="KQJ92191">
    <property type="protein sequence ID" value="KQJ92191"/>
    <property type="gene ID" value="BRADI_4g42433v3"/>
</dbReference>
<feature type="region of interest" description="Disordered" evidence="3">
    <location>
        <begin position="1"/>
        <end position="40"/>
    </location>
</feature>
<dbReference type="PROSITE" id="PS50097">
    <property type="entry name" value="BTB"/>
    <property type="match status" value="1"/>
</dbReference>
<dbReference type="STRING" id="15368.A0A0Q3EXR0"/>
<evidence type="ECO:0000259" key="4">
    <source>
        <dbReference type="PROSITE" id="PS50097"/>
    </source>
</evidence>
<keyword evidence="7" id="KW-1185">Reference proteome</keyword>
<gene>
    <name evidence="5" type="ORF">BRADI_4g42433v3</name>
</gene>
<feature type="compositionally biased region" description="Basic and acidic residues" evidence="3">
    <location>
        <begin position="1"/>
        <end position="34"/>
    </location>
</feature>
<organism evidence="5">
    <name type="scientific">Brachypodium distachyon</name>
    <name type="common">Purple false brome</name>
    <name type="synonym">Trachynia distachya</name>
    <dbReference type="NCBI Taxonomy" id="15368"/>
    <lineage>
        <taxon>Eukaryota</taxon>
        <taxon>Viridiplantae</taxon>
        <taxon>Streptophyta</taxon>
        <taxon>Embryophyta</taxon>
        <taxon>Tracheophyta</taxon>
        <taxon>Spermatophyta</taxon>
        <taxon>Magnoliopsida</taxon>
        <taxon>Liliopsida</taxon>
        <taxon>Poales</taxon>
        <taxon>Poaceae</taxon>
        <taxon>BOP clade</taxon>
        <taxon>Pooideae</taxon>
        <taxon>Stipodae</taxon>
        <taxon>Brachypodieae</taxon>
        <taxon>Brachypodium</taxon>
    </lineage>
</organism>
<protein>
    <recommendedName>
        <fullName evidence="4">BTB domain-containing protein</fullName>
    </recommendedName>
</protein>
<dbReference type="Pfam" id="PF00651">
    <property type="entry name" value="BTB"/>
    <property type="match status" value="1"/>
</dbReference>
<accession>A0A0Q3EXR0</accession>